<dbReference type="Pfam" id="PF00246">
    <property type="entry name" value="Peptidase_M14"/>
    <property type="match status" value="1"/>
</dbReference>
<comment type="catalytic activity">
    <reaction evidence="10">
        <text>Releases a C-terminal residue, which may be hydrophobic or positively charged.</text>
        <dbReference type="EC" id="3.4.17.18"/>
    </reaction>
</comment>
<evidence type="ECO:0000256" key="7">
    <source>
        <dbReference type="ARBA" id="ARBA00022801"/>
    </source>
</evidence>
<sequence>MKKSLILLFCLMGLIAAQQQVVRVYVRNWHELKRISAKQEFDIAGVRTGVYYDIVADDAMLDKIRSSGLSYEVVVHDLALAKEGVRAEYLSYAQVEDSLRQLAQDFPMICKFDSLPIPTYEGNWIYGLKISDNPYLEEDDEPGFLIDGTHHSREWACVPVVMFFADSMLSAYNVVPEITDIINNTEMYCFPVINVDGYLYDYPGGYMWRKNREPFGGEIGTDPNRNYGGCSPNIEGDWGAVDEYQARHRPSSATFCGAYVNSGDETRALTLYVKERIINAYMSYHSSGELVMWPWGWTGEPAPDAVLYDQVGNHMANQVQCLSGGYYDRGPIYSAIYAVSGSSCDWFYSWCHWVGGMSNLSFTTELGTWFYQSVGDLDHIVHQNFKALKYLAGFCDSVVLLLDAVVPPPMVYSLGSVSADYPVAWHAKNVDDNHPTHWELLELSNPSIVEDELESGTDRWVLQGFTLSTTEAHSGSHSLYSGSSNDMNHAVRTVHPYPVESGDSVTFWCWYDLETNYDVAVVEVSENTKEWFNLDTTRFNGNSGGWIRKAYSLEDWFGKSVYIRFRAMTDGAELNNGFYVDDVYPGCLFANVDTVSSNITDTLYQFTGHPSGEFYYMVRGHNVDWGWGDYSYLVRADVLLGVDEGGVVAPTKIVPSISLIPTPCADRLRIDYVTGSADPQSVQLHIYDATGRLVKNLSDQLSVVGRPSSTVWDGADDSGDIVPNGVYFVHFVSDDFRQVKKAIILR</sequence>
<dbReference type="STRING" id="1703779.AMJ83_08585"/>
<dbReference type="AlphaFoldDB" id="A0A0S8FQM3"/>
<dbReference type="Gene3D" id="2.60.120.260">
    <property type="entry name" value="Galactose-binding domain-like"/>
    <property type="match status" value="1"/>
</dbReference>
<dbReference type="InterPro" id="IPR000834">
    <property type="entry name" value="Peptidase_M14"/>
</dbReference>
<keyword evidence="9" id="KW-0482">Metalloprotease</keyword>
<dbReference type="Pfam" id="PF20773">
    <property type="entry name" value="InhA-like_MAM"/>
    <property type="match status" value="1"/>
</dbReference>
<keyword evidence="8" id="KW-0862">Zinc</keyword>
<dbReference type="Proteomes" id="UP000051373">
    <property type="component" value="Unassembled WGS sequence"/>
</dbReference>
<evidence type="ECO:0000256" key="12">
    <source>
        <dbReference type="PROSITE-ProRule" id="PRU01379"/>
    </source>
</evidence>
<dbReference type="Gene3D" id="3.40.630.10">
    <property type="entry name" value="Zn peptidases"/>
    <property type="match status" value="1"/>
</dbReference>
<evidence type="ECO:0000256" key="5">
    <source>
        <dbReference type="ARBA" id="ARBA00022723"/>
    </source>
</evidence>
<accession>A0A0S8FQM3</accession>
<evidence type="ECO:0000256" key="1">
    <source>
        <dbReference type="ARBA" id="ARBA00001947"/>
    </source>
</evidence>
<dbReference type="EC" id="3.4.17.18" evidence="11"/>
<dbReference type="SUPFAM" id="SSF53187">
    <property type="entry name" value="Zn-dependent exopeptidases"/>
    <property type="match status" value="1"/>
</dbReference>
<dbReference type="FunFam" id="3.40.630.10:FF:000084">
    <property type="entry name" value="Carboxypeptidase B2"/>
    <property type="match status" value="1"/>
</dbReference>
<evidence type="ECO:0000256" key="11">
    <source>
        <dbReference type="ARBA" id="ARBA00066554"/>
    </source>
</evidence>
<comment type="similarity">
    <text evidence="2 12">Belongs to the peptidase M14 family.</text>
</comment>
<evidence type="ECO:0000256" key="3">
    <source>
        <dbReference type="ARBA" id="ARBA00022645"/>
    </source>
</evidence>
<evidence type="ECO:0000256" key="10">
    <source>
        <dbReference type="ARBA" id="ARBA00050859"/>
    </source>
</evidence>
<evidence type="ECO:0000259" key="14">
    <source>
        <dbReference type="PROSITE" id="PS52035"/>
    </source>
</evidence>
<evidence type="ECO:0000256" key="9">
    <source>
        <dbReference type="ARBA" id="ARBA00023049"/>
    </source>
</evidence>
<reference evidence="15 16" key="1">
    <citation type="journal article" date="2015" name="Microbiome">
        <title>Genomic resolution of linkages in carbon, nitrogen, and sulfur cycling among widespread estuary sediment bacteria.</title>
        <authorList>
            <person name="Baker B.J."/>
            <person name="Lazar C.S."/>
            <person name="Teske A.P."/>
            <person name="Dick G.J."/>
        </authorList>
    </citation>
    <scope>NUCLEOTIDE SEQUENCE [LARGE SCALE GENOMIC DNA]</scope>
    <source>
        <strain evidence="15">SM23_42</strain>
    </source>
</reference>
<keyword evidence="6 13" id="KW-0732">Signal</keyword>
<dbReference type="GO" id="GO:0005615">
    <property type="term" value="C:extracellular space"/>
    <property type="evidence" value="ECO:0007669"/>
    <property type="project" value="TreeGrafter"/>
</dbReference>
<dbReference type="EMBL" id="LJUJ01000020">
    <property type="protein sequence ID" value="KPK63032.1"/>
    <property type="molecule type" value="Genomic_DNA"/>
</dbReference>
<proteinExistence type="inferred from homology"/>
<protein>
    <recommendedName>
        <fullName evidence="11">carboxypeptidase T</fullName>
        <ecNumber evidence="11">3.4.17.18</ecNumber>
    </recommendedName>
</protein>
<keyword evidence="7" id="KW-0378">Hydrolase</keyword>
<dbReference type="InterPro" id="IPR033810">
    <property type="entry name" value="Carboxypeptidase_T"/>
</dbReference>
<keyword evidence="3" id="KW-0121">Carboxypeptidase</keyword>
<dbReference type="Gene3D" id="2.60.40.4070">
    <property type="match status" value="1"/>
</dbReference>
<evidence type="ECO:0000256" key="6">
    <source>
        <dbReference type="ARBA" id="ARBA00022729"/>
    </source>
</evidence>
<feature type="active site" description="Proton donor/acceptor" evidence="12">
    <location>
        <position position="365"/>
    </location>
</feature>
<dbReference type="PROSITE" id="PS52035">
    <property type="entry name" value="PEPTIDASE_M14"/>
    <property type="match status" value="1"/>
</dbReference>
<organism evidence="15 16">
    <name type="scientific">candidate division WOR_3 bacterium SM23_42</name>
    <dbReference type="NCBI Taxonomy" id="1703779"/>
    <lineage>
        <taxon>Bacteria</taxon>
        <taxon>Bacteria division WOR-3</taxon>
    </lineage>
</organism>
<evidence type="ECO:0000256" key="8">
    <source>
        <dbReference type="ARBA" id="ARBA00022833"/>
    </source>
</evidence>
<dbReference type="PANTHER" id="PTHR11705:SF143">
    <property type="entry name" value="SLL0236 PROTEIN"/>
    <property type="match status" value="1"/>
</dbReference>
<comment type="cofactor">
    <cofactor evidence="1">
        <name>Zn(2+)</name>
        <dbReference type="ChEBI" id="CHEBI:29105"/>
    </cofactor>
</comment>
<comment type="caution">
    <text evidence="15">The sequence shown here is derived from an EMBL/GenBank/DDBJ whole genome shotgun (WGS) entry which is preliminary data.</text>
</comment>
<feature type="domain" description="Peptidase M14" evidence="14">
    <location>
        <begin position="88"/>
        <end position="395"/>
    </location>
</feature>
<dbReference type="GO" id="GO:0004181">
    <property type="term" value="F:metallocarboxypeptidase activity"/>
    <property type="evidence" value="ECO:0007669"/>
    <property type="project" value="InterPro"/>
</dbReference>
<gene>
    <name evidence="15" type="ORF">AMJ83_08585</name>
</gene>
<dbReference type="GO" id="GO:0008270">
    <property type="term" value="F:zinc ion binding"/>
    <property type="evidence" value="ECO:0007669"/>
    <property type="project" value="InterPro"/>
</dbReference>
<keyword evidence="4" id="KW-0645">Protease</keyword>
<dbReference type="PANTHER" id="PTHR11705">
    <property type="entry name" value="PROTEASE FAMILY M14 CARBOXYPEPTIDASE A,B"/>
    <property type="match status" value="1"/>
</dbReference>
<dbReference type="SMART" id="SM00631">
    <property type="entry name" value="Zn_pept"/>
    <property type="match status" value="1"/>
</dbReference>
<dbReference type="CDD" id="cd03859">
    <property type="entry name" value="M14_CPT"/>
    <property type="match status" value="1"/>
</dbReference>
<evidence type="ECO:0000256" key="4">
    <source>
        <dbReference type="ARBA" id="ARBA00022670"/>
    </source>
</evidence>
<evidence type="ECO:0000256" key="13">
    <source>
        <dbReference type="SAM" id="SignalP"/>
    </source>
</evidence>
<feature type="chain" id="PRO_5006646354" description="carboxypeptidase T" evidence="13">
    <location>
        <begin position="20"/>
        <end position="746"/>
    </location>
</feature>
<evidence type="ECO:0000313" key="15">
    <source>
        <dbReference type="EMBL" id="KPK63032.1"/>
    </source>
</evidence>
<name>A0A0S8FQM3_UNCW3</name>
<evidence type="ECO:0000313" key="16">
    <source>
        <dbReference type="Proteomes" id="UP000051373"/>
    </source>
</evidence>
<evidence type="ECO:0000256" key="2">
    <source>
        <dbReference type="ARBA" id="ARBA00005988"/>
    </source>
</evidence>
<feature type="signal peptide" evidence="13">
    <location>
        <begin position="1"/>
        <end position="19"/>
    </location>
</feature>
<keyword evidence="5" id="KW-0479">Metal-binding</keyword>
<dbReference type="GO" id="GO:0006508">
    <property type="term" value="P:proteolysis"/>
    <property type="evidence" value="ECO:0007669"/>
    <property type="project" value="UniProtKB-KW"/>
</dbReference>